<dbReference type="Proteomes" id="UP000053766">
    <property type="component" value="Unassembled WGS sequence"/>
</dbReference>
<sequence length="151" mass="18044">MKLTNRLHTLPSHPIKNIKLIIFFPQLIPMFVYPVWSQFFYVIEVTRLFLLLELRKYSWYRLLVQPSAVRRNYGRGVQLGDDGSLYHLGSLAGSEGIGYTRDNLQVANVFFFEYFSYFNINNTSVLRSNRVSLRYCYFRTPSMRWIKMFCR</sequence>
<feature type="transmembrane region" description="Helical" evidence="1">
    <location>
        <begin position="20"/>
        <end position="43"/>
    </location>
</feature>
<organism evidence="2 3">
    <name type="scientific">Dictyocaulus viviparus</name>
    <name type="common">Bovine lungworm</name>
    <dbReference type="NCBI Taxonomy" id="29172"/>
    <lineage>
        <taxon>Eukaryota</taxon>
        <taxon>Metazoa</taxon>
        <taxon>Ecdysozoa</taxon>
        <taxon>Nematoda</taxon>
        <taxon>Chromadorea</taxon>
        <taxon>Rhabditida</taxon>
        <taxon>Rhabditina</taxon>
        <taxon>Rhabditomorpha</taxon>
        <taxon>Strongyloidea</taxon>
        <taxon>Metastrongylidae</taxon>
        <taxon>Dictyocaulus</taxon>
    </lineage>
</organism>
<proteinExistence type="predicted"/>
<dbReference type="STRING" id="29172.A0A0D8XPQ0"/>
<evidence type="ECO:0000256" key="1">
    <source>
        <dbReference type="SAM" id="Phobius"/>
    </source>
</evidence>
<protein>
    <submittedName>
        <fullName evidence="2">Uncharacterized protein</fullName>
    </submittedName>
</protein>
<accession>A0A0D8XPQ0</accession>
<keyword evidence="1" id="KW-1133">Transmembrane helix</keyword>
<keyword evidence="1" id="KW-0472">Membrane</keyword>
<dbReference type="EMBL" id="KN716349">
    <property type="protein sequence ID" value="KJH46520.1"/>
    <property type="molecule type" value="Genomic_DNA"/>
</dbReference>
<keyword evidence="1" id="KW-0812">Transmembrane</keyword>
<evidence type="ECO:0000313" key="3">
    <source>
        <dbReference type="Proteomes" id="UP000053766"/>
    </source>
</evidence>
<keyword evidence="3" id="KW-1185">Reference proteome</keyword>
<dbReference type="OrthoDB" id="5946976at2759"/>
<evidence type="ECO:0000313" key="2">
    <source>
        <dbReference type="EMBL" id="KJH46520.1"/>
    </source>
</evidence>
<gene>
    <name evidence="2" type="ORF">DICVIV_07424</name>
</gene>
<reference evidence="3" key="2">
    <citation type="journal article" date="2016" name="Sci. Rep.">
        <title>Dictyocaulus viviparus genome, variome and transcriptome elucidate lungworm biology and support future intervention.</title>
        <authorList>
            <person name="McNulty S.N."/>
            <person name="Strube C."/>
            <person name="Rosa B.A."/>
            <person name="Martin J.C."/>
            <person name="Tyagi R."/>
            <person name="Choi Y.J."/>
            <person name="Wang Q."/>
            <person name="Hallsworth Pepin K."/>
            <person name="Zhang X."/>
            <person name="Ozersky P."/>
            <person name="Wilson R.K."/>
            <person name="Sternberg P.W."/>
            <person name="Gasser R.B."/>
            <person name="Mitreva M."/>
        </authorList>
    </citation>
    <scope>NUCLEOTIDE SEQUENCE [LARGE SCALE GENOMIC DNA]</scope>
    <source>
        <strain evidence="3">HannoverDv2000</strain>
    </source>
</reference>
<reference evidence="2 3" key="1">
    <citation type="submission" date="2013-11" db="EMBL/GenBank/DDBJ databases">
        <title>Draft genome of the bovine lungworm Dictyocaulus viviparus.</title>
        <authorList>
            <person name="Mitreva M."/>
        </authorList>
    </citation>
    <scope>NUCLEOTIDE SEQUENCE [LARGE SCALE GENOMIC DNA]</scope>
    <source>
        <strain evidence="2 3">HannoverDv2000</strain>
    </source>
</reference>
<name>A0A0D8XPQ0_DICVI</name>
<dbReference type="AlphaFoldDB" id="A0A0D8XPQ0"/>